<organism evidence="1">
    <name type="scientific">viral metagenome</name>
    <dbReference type="NCBI Taxonomy" id="1070528"/>
    <lineage>
        <taxon>unclassified sequences</taxon>
        <taxon>metagenomes</taxon>
        <taxon>organismal metagenomes</taxon>
    </lineage>
</organism>
<proteinExistence type="predicted"/>
<name>A0A6H1ZYW7_9ZZZZ</name>
<sequence length="129" mass="15076">MKGKMKDEYYYFLRDKSNNPIITICIKMKDGNIARGLTILNSCDKISKKEGRRWARKYADKALGTKRTDLPIKKEETLNKLRMVYEYNNQLPIIVTENGMICSHKSVFDPILTSYEYRLLTKGDKNELS</sequence>
<gene>
    <name evidence="1" type="ORF">TM448A02833_0003</name>
    <name evidence="2" type="ORF">TM448B04678_0002</name>
</gene>
<protein>
    <submittedName>
        <fullName evidence="1">Uncharacterized protein</fullName>
    </submittedName>
</protein>
<dbReference type="EMBL" id="MT145100">
    <property type="protein sequence ID" value="QJI03571.1"/>
    <property type="molecule type" value="Genomic_DNA"/>
</dbReference>
<reference evidence="1" key="1">
    <citation type="submission" date="2020-03" db="EMBL/GenBank/DDBJ databases">
        <title>The deep terrestrial virosphere.</title>
        <authorList>
            <person name="Holmfeldt K."/>
            <person name="Nilsson E."/>
            <person name="Simone D."/>
            <person name="Lopez-Fernandez M."/>
            <person name="Wu X."/>
            <person name="de Brujin I."/>
            <person name="Lundin D."/>
            <person name="Andersson A."/>
            <person name="Bertilsson S."/>
            <person name="Dopson M."/>
        </authorList>
    </citation>
    <scope>NUCLEOTIDE SEQUENCE</scope>
    <source>
        <strain evidence="1">TM448A02833</strain>
        <strain evidence="2">TM448B04678</strain>
    </source>
</reference>
<accession>A0A6H1ZYW7</accession>
<evidence type="ECO:0000313" key="2">
    <source>
        <dbReference type="EMBL" id="QJI03571.1"/>
    </source>
</evidence>
<dbReference type="EMBL" id="MT144353">
    <property type="protein sequence ID" value="QJA52601.1"/>
    <property type="molecule type" value="Genomic_DNA"/>
</dbReference>
<dbReference type="AlphaFoldDB" id="A0A6H1ZYW7"/>
<evidence type="ECO:0000313" key="1">
    <source>
        <dbReference type="EMBL" id="QJA52601.1"/>
    </source>
</evidence>